<evidence type="ECO:0000256" key="2">
    <source>
        <dbReference type="ARBA" id="ARBA00005989"/>
    </source>
</evidence>
<feature type="transmembrane region" description="Helical" evidence="4">
    <location>
        <begin position="12"/>
        <end position="31"/>
    </location>
</feature>
<dbReference type="InterPro" id="IPR028096">
    <property type="entry name" value="EfeO_Cupredoxin"/>
</dbReference>
<dbReference type="PANTHER" id="PTHR39192:SF1">
    <property type="entry name" value="IRON UPTAKE SYSTEM COMPONENT EFEO"/>
    <property type="match status" value="1"/>
</dbReference>
<comment type="caution">
    <text evidence="7">The sequence shown here is derived from an EMBL/GenBank/DDBJ whole genome shotgun (WGS) entry which is preliminary data.</text>
</comment>
<dbReference type="PANTHER" id="PTHR39192">
    <property type="entry name" value="IRON UPTAKE SYSTEM COMPONENT EFEO"/>
    <property type="match status" value="1"/>
</dbReference>
<name>A0ABT2Y206_9PSED</name>
<dbReference type="InterPro" id="IPR038352">
    <property type="entry name" value="Imelysin_sf"/>
</dbReference>
<keyword evidence="4" id="KW-0472">Membrane</keyword>
<dbReference type="InterPro" id="IPR034981">
    <property type="entry name" value="Imelysin-like_EfeO/Algp7"/>
</dbReference>
<keyword evidence="4" id="KW-0812">Transmembrane</keyword>
<dbReference type="Proteomes" id="UP001063475">
    <property type="component" value="Unassembled WGS sequence"/>
</dbReference>
<evidence type="ECO:0000256" key="1">
    <source>
        <dbReference type="ARBA" id="ARBA00004418"/>
    </source>
</evidence>
<evidence type="ECO:0000259" key="6">
    <source>
        <dbReference type="Pfam" id="PF13473"/>
    </source>
</evidence>
<feature type="domain" description="EfeO-type cupredoxin-like" evidence="6">
    <location>
        <begin position="22"/>
        <end position="128"/>
    </location>
</feature>
<dbReference type="Pfam" id="PF13473">
    <property type="entry name" value="Cupredoxin_1"/>
    <property type="match status" value="1"/>
</dbReference>
<dbReference type="Gene3D" id="1.20.1420.20">
    <property type="entry name" value="M75 peptidase, HXXE motif"/>
    <property type="match status" value="1"/>
</dbReference>
<protein>
    <submittedName>
        <fullName evidence="7">Iron uptake system protein EfeO</fullName>
    </submittedName>
</protein>
<dbReference type="InterPro" id="IPR053377">
    <property type="entry name" value="Iron_uptake_EfeM/EfeO"/>
</dbReference>
<sequence>MSTIQTPPALRWALAGSVLLMIAAGGLFWYASNMAAAKRQHNHDEIVVNIHPHSCEPNALTVPAGRASFRIVNRSERAVEWEILDGVLVVEERENIAPGLSQVINANLQPGDYAITCGLLSNPRGTLHVTPTAASDAAAKAKPSMVAFVGPLSEFRVYLAVQGSALIKAATALNQAIASGDLAQAQALYLPARAAYQRLAPAAQRLAELDNQINARADYFEKREQDPAFVGFHRLEYALFEQRKLDDVAPIAQRLLADVTTLKQQLLAQSLPPEQLVSILVRNLNSLADVRAGSGEEERYSHSDLNGFAANAQTARKVVDLLRPMLSKSAADVLANVDQAMSDFDSQLNAFKSADGYVSYDAVTAAQRQQIAAKAKALATAMDGIDPALGLSGL</sequence>
<evidence type="ECO:0000313" key="7">
    <source>
        <dbReference type="EMBL" id="MCV2224980.1"/>
    </source>
</evidence>
<keyword evidence="4" id="KW-1133">Transmembrane helix</keyword>
<evidence type="ECO:0000256" key="4">
    <source>
        <dbReference type="SAM" id="Phobius"/>
    </source>
</evidence>
<dbReference type="RefSeq" id="WP_263471520.1">
    <property type="nucleotide sequence ID" value="NZ_JAMSHA010000011.1"/>
</dbReference>
<proteinExistence type="inferred from homology"/>
<keyword evidence="3" id="KW-0732">Signal</keyword>
<evidence type="ECO:0000256" key="3">
    <source>
        <dbReference type="ARBA" id="ARBA00022729"/>
    </source>
</evidence>
<evidence type="ECO:0000259" key="5">
    <source>
        <dbReference type="Pfam" id="PF09375"/>
    </source>
</evidence>
<accession>A0ABT2Y206</accession>
<comment type="subcellular location">
    <subcellularLocation>
        <location evidence="1">Periplasm</location>
    </subcellularLocation>
</comment>
<evidence type="ECO:0000313" key="8">
    <source>
        <dbReference type="Proteomes" id="UP001063475"/>
    </source>
</evidence>
<keyword evidence="8" id="KW-1185">Reference proteome</keyword>
<dbReference type="EMBL" id="JAMSHA010000011">
    <property type="protein sequence ID" value="MCV2224980.1"/>
    <property type="molecule type" value="Genomic_DNA"/>
</dbReference>
<feature type="domain" description="Imelysin-like" evidence="5">
    <location>
        <begin position="158"/>
        <end position="380"/>
    </location>
</feature>
<comment type="similarity">
    <text evidence="2">Belongs to the EfeM/EfeO family.</text>
</comment>
<dbReference type="CDD" id="cd14656">
    <property type="entry name" value="Imelysin-like_EfeO"/>
    <property type="match status" value="1"/>
</dbReference>
<reference evidence="7" key="1">
    <citation type="submission" date="2022-06" db="EMBL/GenBank/DDBJ databases">
        <title>De novo draft assembly of the Pseudomonas mercurotoleraris sp. nov., isolated from the plants rhizosphere.</title>
        <authorList>
            <person name="Robas M."/>
            <person name="Gonzalez D."/>
            <person name="Fernandez V.M."/>
            <person name="Luna L."/>
            <person name="Provanza A."/>
            <person name="Jimenez P.A."/>
        </authorList>
    </citation>
    <scope>NUCLEOTIDE SEQUENCE</scope>
    <source>
        <strain evidence="7">SAICEUPSM</strain>
    </source>
</reference>
<dbReference type="Pfam" id="PF09375">
    <property type="entry name" value="Peptidase_M75"/>
    <property type="match status" value="1"/>
</dbReference>
<dbReference type="NCBIfam" id="NF041757">
    <property type="entry name" value="EfeO"/>
    <property type="match status" value="1"/>
</dbReference>
<gene>
    <name evidence="7" type="primary">efeO</name>
    <name evidence="7" type="ORF">ND528_25850</name>
</gene>
<dbReference type="NCBIfam" id="NF007697">
    <property type="entry name" value="PRK10378.1"/>
    <property type="match status" value="1"/>
</dbReference>
<dbReference type="InterPro" id="IPR050894">
    <property type="entry name" value="EfeM/EfeO_iron_uptake"/>
</dbReference>
<organism evidence="7 8">
    <name type="scientific">Pseudomonas mercuritolerans</name>
    <dbReference type="NCBI Taxonomy" id="2951809"/>
    <lineage>
        <taxon>Bacteria</taxon>
        <taxon>Pseudomonadati</taxon>
        <taxon>Pseudomonadota</taxon>
        <taxon>Gammaproteobacteria</taxon>
        <taxon>Pseudomonadales</taxon>
        <taxon>Pseudomonadaceae</taxon>
        <taxon>Pseudomonas</taxon>
    </lineage>
</organism>
<dbReference type="InterPro" id="IPR018976">
    <property type="entry name" value="Imelysin-like"/>
</dbReference>